<sequence>MLTSTIKPEDIDPEGVLMPGKYVMKGIEIVWPLIVRWCQTKGGWVPFSNAELLPFCKNHVTDDLYVGIGLMQLHEKGFLTKLGQFTYEVTEAFVQLLPRKQPPR</sequence>
<organism evidence="1 2">
    <name type="scientific">candidate division WWE3 bacterium RIFCSPLOWO2_01_FULL_41_18</name>
    <dbReference type="NCBI Taxonomy" id="1802625"/>
    <lineage>
        <taxon>Bacteria</taxon>
        <taxon>Katanobacteria</taxon>
    </lineage>
</organism>
<protein>
    <submittedName>
        <fullName evidence="1">Uncharacterized protein</fullName>
    </submittedName>
</protein>
<name>A0A1F4VEE8_UNCKA</name>
<reference evidence="1 2" key="1">
    <citation type="journal article" date="2016" name="Nat. Commun.">
        <title>Thousands of microbial genomes shed light on interconnected biogeochemical processes in an aquifer system.</title>
        <authorList>
            <person name="Anantharaman K."/>
            <person name="Brown C.T."/>
            <person name="Hug L.A."/>
            <person name="Sharon I."/>
            <person name="Castelle C.J."/>
            <person name="Probst A.J."/>
            <person name="Thomas B.C."/>
            <person name="Singh A."/>
            <person name="Wilkins M.J."/>
            <person name="Karaoz U."/>
            <person name="Brodie E.L."/>
            <person name="Williams K.H."/>
            <person name="Hubbard S.S."/>
            <person name="Banfield J.F."/>
        </authorList>
    </citation>
    <scope>NUCLEOTIDE SEQUENCE [LARGE SCALE GENOMIC DNA]</scope>
</reference>
<evidence type="ECO:0000313" key="1">
    <source>
        <dbReference type="EMBL" id="OGC55529.1"/>
    </source>
</evidence>
<proteinExistence type="predicted"/>
<accession>A0A1F4VEE8</accession>
<dbReference type="EMBL" id="MEVI01000002">
    <property type="protein sequence ID" value="OGC55529.1"/>
    <property type="molecule type" value="Genomic_DNA"/>
</dbReference>
<dbReference type="AlphaFoldDB" id="A0A1F4VEE8"/>
<gene>
    <name evidence="1" type="ORF">A3A78_01065</name>
</gene>
<comment type="caution">
    <text evidence="1">The sequence shown here is derived from an EMBL/GenBank/DDBJ whole genome shotgun (WGS) entry which is preliminary data.</text>
</comment>
<dbReference type="Proteomes" id="UP000176504">
    <property type="component" value="Unassembled WGS sequence"/>
</dbReference>
<evidence type="ECO:0000313" key="2">
    <source>
        <dbReference type="Proteomes" id="UP000176504"/>
    </source>
</evidence>